<protein>
    <submittedName>
        <fullName evidence="1">Uncharacterized protein</fullName>
    </submittedName>
</protein>
<name>A0A5Q0QAN9_9SPHI</name>
<dbReference type="RefSeq" id="WP_153511827.1">
    <property type="nucleotide sequence ID" value="NZ_CP045652.1"/>
</dbReference>
<dbReference type="AlphaFoldDB" id="A0A5Q0QAN9"/>
<reference evidence="1 2" key="1">
    <citation type="submission" date="2019-10" db="EMBL/GenBank/DDBJ databases">
        <authorList>
            <person name="Dong K."/>
        </authorList>
    </citation>
    <scope>NUCLEOTIDE SEQUENCE [LARGE SCALE GENOMIC DNA]</scope>
    <source>
        <strain evidence="2">dk4302</strain>
    </source>
</reference>
<dbReference type="EMBL" id="CP045652">
    <property type="protein sequence ID" value="QGA26985.1"/>
    <property type="molecule type" value="Genomic_DNA"/>
</dbReference>
<gene>
    <name evidence="1" type="ORF">GFH32_11940</name>
</gene>
<dbReference type="KEGG" id="sphe:GFH32_11940"/>
<keyword evidence="2" id="KW-1185">Reference proteome</keyword>
<proteinExistence type="predicted"/>
<evidence type="ECO:0000313" key="2">
    <source>
        <dbReference type="Proteomes" id="UP000326921"/>
    </source>
</evidence>
<sequence length="252" mass="29078">MKTRNKQYKLLAFVKSNVQQIAYLTFILLQLGMVSCQKESEAEYQTVKKKQTVIDYVLDLENLYMIKYRFEYNNQYQVTRIYRGERQANASQLQLIAVAHYDQANQSNLPDSLSTYNTRGYKVRVIQAKDFNSIAKPIPNQIYDWPTRENKLLTVPGGELAFAIAGKKIGWSGAGHMGSGNTIDIMDHLKLLNRSNLKDSIQLAVTSKTDGTKRMFDDFHILYNNLGFPIDMSMYDRLNAGFEQLKINYREE</sequence>
<evidence type="ECO:0000313" key="1">
    <source>
        <dbReference type="EMBL" id="QGA26985.1"/>
    </source>
</evidence>
<organism evidence="1 2">
    <name type="scientific">Sphingobacterium zhuxiongii</name>
    <dbReference type="NCBI Taxonomy" id="2662364"/>
    <lineage>
        <taxon>Bacteria</taxon>
        <taxon>Pseudomonadati</taxon>
        <taxon>Bacteroidota</taxon>
        <taxon>Sphingobacteriia</taxon>
        <taxon>Sphingobacteriales</taxon>
        <taxon>Sphingobacteriaceae</taxon>
        <taxon>Sphingobacterium</taxon>
    </lineage>
</organism>
<dbReference type="Proteomes" id="UP000326921">
    <property type="component" value="Chromosome"/>
</dbReference>
<accession>A0A5Q0QAN9</accession>